<dbReference type="OrthoDB" id="7390823at2"/>
<dbReference type="Gene3D" id="2.30.30.40">
    <property type="entry name" value="SH3 Domains"/>
    <property type="match status" value="1"/>
</dbReference>
<sequence length="144" mass="14840">MEALHLIVGIAGQRVALAARHVESVVEIDSVTPVPLVVPHIAGLAALRSRVLTIVDTLAALDLGRMDLDDVMQAVIVTIDGHLYGLLVEEVEDVISLADAPSPVCAVLEPGWSRVASGMVEIDGDALLLIDPAALVAGPGAMAA</sequence>
<proteinExistence type="predicted"/>
<dbReference type="AlphaFoldDB" id="A0A1S1HF76"/>
<dbReference type="GO" id="GO:0007165">
    <property type="term" value="P:signal transduction"/>
    <property type="evidence" value="ECO:0007669"/>
    <property type="project" value="InterPro"/>
</dbReference>
<evidence type="ECO:0000313" key="2">
    <source>
        <dbReference type="EMBL" id="OHT20929.1"/>
    </source>
</evidence>
<dbReference type="GO" id="GO:0005829">
    <property type="term" value="C:cytosol"/>
    <property type="evidence" value="ECO:0007669"/>
    <property type="project" value="TreeGrafter"/>
</dbReference>
<dbReference type="RefSeq" id="WP_015457467.1">
    <property type="nucleotide sequence ID" value="NZ_MIPT01000001.1"/>
</dbReference>
<name>A0A1S1HF76_9SPHN</name>
<comment type="caution">
    <text evidence="2">The sequence shown here is derived from an EMBL/GenBank/DDBJ whole genome shotgun (WGS) entry which is preliminary data.</text>
</comment>
<dbReference type="GO" id="GO:0006935">
    <property type="term" value="P:chemotaxis"/>
    <property type="evidence" value="ECO:0007669"/>
    <property type="project" value="InterPro"/>
</dbReference>
<feature type="domain" description="CheW-like" evidence="1">
    <location>
        <begin position="1"/>
        <end position="141"/>
    </location>
</feature>
<dbReference type="SMART" id="SM00260">
    <property type="entry name" value="CheW"/>
    <property type="match status" value="1"/>
</dbReference>
<dbReference type="EMBL" id="MIPT01000001">
    <property type="protein sequence ID" value="OHT20929.1"/>
    <property type="molecule type" value="Genomic_DNA"/>
</dbReference>
<dbReference type="InterPro" id="IPR036061">
    <property type="entry name" value="CheW-like_dom_sf"/>
</dbReference>
<dbReference type="Gene3D" id="2.40.50.180">
    <property type="entry name" value="CheA-289, Domain 4"/>
    <property type="match status" value="1"/>
</dbReference>
<dbReference type="InterPro" id="IPR002545">
    <property type="entry name" value="CheW-lke_dom"/>
</dbReference>
<evidence type="ECO:0000259" key="1">
    <source>
        <dbReference type="PROSITE" id="PS50851"/>
    </source>
</evidence>
<keyword evidence="3" id="KW-1185">Reference proteome</keyword>
<evidence type="ECO:0000313" key="3">
    <source>
        <dbReference type="Proteomes" id="UP000179467"/>
    </source>
</evidence>
<dbReference type="Proteomes" id="UP000179467">
    <property type="component" value="Unassembled WGS sequence"/>
</dbReference>
<accession>A0A1S1HF76</accession>
<reference evidence="2 3" key="1">
    <citation type="submission" date="2016-09" db="EMBL/GenBank/DDBJ databases">
        <title>Metabolic pathway, cell adaptation mechanisms and a novel monoxygenase revealed through proteogenomic-transcription analysis of a Sphingomonas haloaromaticamans strain degrading the fungicide ortho-phenylphenol.</title>
        <authorList>
            <person name="Perruchon C."/>
            <person name="Papadopoulou E.S."/>
            <person name="Rousidou C."/>
            <person name="Vasileiadis S."/>
            <person name="Tanou G."/>
            <person name="Amoutzias G."/>
            <person name="Molassiotis A."/>
            <person name="Karpouzas D.G."/>
        </authorList>
    </citation>
    <scope>NUCLEOTIDE SEQUENCE [LARGE SCALE GENOMIC DNA]</scope>
    <source>
        <strain evidence="2 3">P3</strain>
    </source>
</reference>
<organism evidence="2 3">
    <name type="scientific">Edaphosphingomonas haloaromaticamans</name>
    <dbReference type="NCBI Taxonomy" id="653954"/>
    <lineage>
        <taxon>Bacteria</taxon>
        <taxon>Pseudomonadati</taxon>
        <taxon>Pseudomonadota</taxon>
        <taxon>Alphaproteobacteria</taxon>
        <taxon>Sphingomonadales</taxon>
        <taxon>Rhizorhabdaceae</taxon>
        <taxon>Edaphosphingomonas</taxon>
    </lineage>
</organism>
<gene>
    <name evidence="2" type="ORF">BHE75_02934</name>
</gene>
<protein>
    <submittedName>
        <fullName evidence="2">CheW-like domain protein</fullName>
    </submittedName>
</protein>
<dbReference type="PANTHER" id="PTHR22617:SF23">
    <property type="entry name" value="CHEMOTAXIS PROTEIN CHEW"/>
    <property type="match status" value="1"/>
</dbReference>
<dbReference type="PANTHER" id="PTHR22617">
    <property type="entry name" value="CHEMOTAXIS SENSOR HISTIDINE KINASE-RELATED"/>
    <property type="match status" value="1"/>
</dbReference>
<dbReference type="InterPro" id="IPR039315">
    <property type="entry name" value="CheW"/>
</dbReference>
<dbReference type="PROSITE" id="PS50851">
    <property type="entry name" value="CHEW"/>
    <property type="match status" value="1"/>
</dbReference>
<dbReference type="Pfam" id="PF01584">
    <property type="entry name" value="CheW"/>
    <property type="match status" value="1"/>
</dbReference>
<dbReference type="SUPFAM" id="SSF50341">
    <property type="entry name" value="CheW-like"/>
    <property type="match status" value="1"/>
</dbReference>